<dbReference type="Pfam" id="PF11967">
    <property type="entry name" value="RecO_N"/>
    <property type="match status" value="1"/>
</dbReference>
<dbReference type="HAMAP" id="MF_00201">
    <property type="entry name" value="RecO"/>
    <property type="match status" value="1"/>
</dbReference>
<dbReference type="Proteomes" id="UP000030121">
    <property type="component" value="Unassembled WGS sequence"/>
</dbReference>
<dbReference type="NCBIfam" id="TIGR00613">
    <property type="entry name" value="reco"/>
    <property type="match status" value="1"/>
</dbReference>
<dbReference type="SUPFAM" id="SSF50249">
    <property type="entry name" value="Nucleic acid-binding proteins"/>
    <property type="match status" value="1"/>
</dbReference>
<dbReference type="GO" id="GO:0006302">
    <property type="term" value="P:double-strand break repair"/>
    <property type="evidence" value="ECO:0007669"/>
    <property type="project" value="TreeGrafter"/>
</dbReference>
<evidence type="ECO:0000256" key="1">
    <source>
        <dbReference type="ARBA" id="ARBA00022763"/>
    </source>
</evidence>
<dbReference type="Pfam" id="PF02565">
    <property type="entry name" value="RecO_C"/>
    <property type="match status" value="1"/>
</dbReference>
<comment type="similarity">
    <text evidence="4">Belongs to the RecO family.</text>
</comment>
<comment type="function">
    <text evidence="4">Involved in DNA repair and RecF pathway recombination.</text>
</comment>
<dbReference type="EMBL" id="JRLW01000010">
    <property type="protein sequence ID" value="KGO89188.1"/>
    <property type="molecule type" value="Genomic_DNA"/>
</dbReference>
<dbReference type="InterPro" id="IPR037278">
    <property type="entry name" value="ARFGAP/RecO"/>
</dbReference>
<dbReference type="InterPro" id="IPR003717">
    <property type="entry name" value="RecO"/>
</dbReference>
<feature type="domain" description="DNA replication/recombination mediator RecO N-terminal" evidence="5">
    <location>
        <begin position="1"/>
        <end position="80"/>
    </location>
</feature>
<evidence type="ECO:0000259" key="5">
    <source>
        <dbReference type="Pfam" id="PF11967"/>
    </source>
</evidence>
<sequence>MQVKTKAIVLSALKYQEKSLIVKCFTASDGLKSYFVPSAFSAKKSNQKAAYFQPLSILEIEANHKNKGTLEHFKEVRLAFPYHSIPSDVVKSTIVIFLSEVLHHSIREEEQNRELFTFLETALLWLDNHEETANFHLILLLEITKFLGFYPDVSEIGLPFFELNEGVFSQFHALSCLSEHETVLFKKLIGLKFDSEQKIFAGTERQILLKILLNYYSVHLDGFKMPKSLEVLKEVFS</sequence>
<dbReference type="AlphaFoldDB" id="A0A0A2MCQ0"/>
<dbReference type="RefSeq" id="WP_026980451.1">
    <property type="nucleotide sequence ID" value="NZ_AUCZ01000009.1"/>
</dbReference>
<protein>
    <recommendedName>
        <fullName evidence="4">DNA repair protein RecO</fullName>
    </recommendedName>
    <alternativeName>
        <fullName evidence="4">Recombination protein O</fullName>
    </alternativeName>
</protein>
<accession>A0A0A2MCQ0</accession>
<dbReference type="OrthoDB" id="9789152at2"/>
<dbReference type="InterPro" id="IPR022572">
    <property type="entry name" value="DNA_rep/recomb_RecO_N"/>
</dbReference>
<evidence type="ECO:0000256" key="2">
    <source>
        <dbReference type="ARBA" id="ARBA00023172"/>
    </source>
</evidence>
<evidence type="ECO:0000256" key="4">
    <source>
        <dbReference type="HAMAP-Rule" id="MF_00201"/>
    </source>
</evidence>
<keyword evidence="7" id="KW-1185">Reference proteome</keyword>
<evidence type="ECO:0000256" key="3">
    <source>
        <dbReference type="ARBA" id="ARBA00023204"/>
    </source>
</evidence>
<gene>
    <name evidence="4" type="primary">recO</name>
    <name evidence="6" type="ORF">Q764_08940</name>
</gene>
<keyword evidence="3 4" id="KW-0234">DNA repair</keyword>
<proteinExistence type="inferred from homology"/>
<evidence type="ECO:0000313" key="7">
    <source>
        <dbReference type="Proteomes" id="UP000030121"/>
    </source>
</evidence>
<reference evidence="6 7" key="1">
    <citation type="submission" date="2013-09" db="EMBL/GenBank/DDBJ databases">
        <authorList>
            <person name="Zeng Z."/>
            <person name="Chen C."/>
        </authorList>
    </citation>
    <scope>NUCLEOTIDE SEQUENCE [LARGE SCALE GENOMIC DNA]</scope>
    <source>
        <strain evidence="6 7">GH29-5</strain>
    </source>
</reference>
<organism evidence="6 7">
    <name type="scientific">Flavobacterium suncheonense GH29-5 = DSM 17707</name>
    <dbReference type="NCBI Taxonomy" id="1121899"/>
    <lineage>
        <taxon>Bacteria</taxon>
        <taxon>Pseudomonadati</taxon>
        <taxon>Bacteroidota</taxon>
        <taxon>Flavobacteriia</taxon>
        <taxon>Flavobacteriales</taxon>
        <taxon>Flavobacteriaceae</taxon>
        <taxon>Flavobacterium</taxon>
    </lineage>
</organism>
<name>A0A0A2MCQ0_9FLAO</name>
<keyword evidence="1 4" id="KW-0227">DNA damage</keyword>
<keyword evidence="2 4" id="KW-0233">DNA recombination</keyword>
<dbReference type="InterPro" id="IPR012340">
    <property type="entry name" value="NA-bd_OB-fold"/>
</dbReference>
<dbReference type="STRING" id="1121899.GCA_000430025_02020"/>
<dbReference type="eggNOG" id="COG1381">
    <property type="taxonomic scope" value="Bacteria"/>
</dbReference>
<comment type="caution">
    <text evidence="6">The sequence shown here is derived from an EMBL/GenBank/DDBJ whole genome shotgun (WGS) entry which is preliminary data.</text>
</comment>
<dbReference type="GO" id="GO:0006310">
    <property type="term" value="P:DNA recombination"/>
    <property type="evidence" value="ECO:0007669"/>
    <property type="project" value="UniProtKB-UniRule"/>
</dbReference>
<dbReference type="Gene3D" id="2.40.50.140">
    <property type="entry name" value="Nucleic acid-binding proteins"/>
    <property type="match status" value="1"/>
</dbReference>
<dbReference type="GO" id="GO:0043590">
    <property type="term" value="C:bacterial nucleoid"/>
    <property type="evidence" value="ECO:0007669"/>
    <property type="project" value="TreeGrafter"/>
</dbReference>
<dbReference type="PANTHER" id="PTHR33991">
    <property type="entry name" value="DNA REPAIR PROTEIN RECO"/>
    <property type="match status" value="1"/>
</dbReference>
<dbReference type="SUPFAM" id="SSF57863">
    <property type="entry name" value="ArfGap/RecO-like zinc finger"/>
    <property type="match status" value="1"/>
</dbReference>
<evidence type="ECO:0000313" key="6">
    <source>
        <dbReference type="EMBL" id="KGO89188.1"/>
    </source>
</evidence>
<dbReference type="PANTHER" id="PTHR33991:SF1">
    <property type="entry name" value="DNA REPAIR PROTEIN RECO"/>
    <property type="match status" value="1"/>
</dbReference>